<feature type="domain" description="Transposase-associated" evidence="1">
    <location>
        <begin position="17"/>
        <end position="81"/>
    </location>
</feature>
<reference evidence="2 3" key="1">
    <citation type="journal article" date="2021" name="Commun. Biol.">
        <title>The genome of Shorea leprosula (Dipterocarpaceae) highlights the ecological relevance of drought in aseasonal tropical rainforests.</title>
        <authorList>
            <person name="Ng K.K.S."/>
            <person name="Kobayashi M.J."/>
            <person name="Fawcett J.A."/>
            <person name="Hatakeyama M."/>
            <person name="Paape T."/>
            <person name="Ng C.H."/>
            <person name="Ang C.C."/>
            <person name="Tnah L.H."/>
            <person name="Lee C.T."/>
            <person name="Nishiyama T."/>
            <person name="Sese J."/>
            <person name="O'Brien M.J."/>
            <person name="Copetti D."/>
            <person name="Mohd Noor M.I."/>
            <person name="Ong R.C."/>
            <person name="Putra M."/>
            <person name="Sireger I.Z."/>
            <person name="Indrioko S."/>
            <person name="Kosugi Y."/>
            <person name="Izuno A."/>
            <person name="Isagi Y."/>
            <person name="Lee S.L."/>
            <person name="Shimizu K.K."/>
        </authorList>
    </citation>
    <scope>NUCLEOTIDE SEQUENCE [LARGE SCALE GENOMIC DNA]</scope>
    <source>
        <strain evidence="2">214</strain>
    </source>
</reference>
<dbReference type="Pfam" id="PF13963">
    <property type="entry name" value="Transpos_assoc"/>
    <property type="match status" value="1"/>
</dbReference>
<evidence type="ECO:0000313" key="2">
    <source>
        <dbReference type="EMBL" id="GKV34715.1"/>
    </source>
</evidence>
<keyword evidence="3" id="KW-1185">Reference proteome</keyword>
<evidence type="ECO:0000313" key="3">
    <source>
        <dbReference type="Proteomes" id="UP001054252"/>
    </source>
</evidence>
<sequence>MEDRSLIDCRVNDRGFITNKFKEEVQFFVRFAFFRPEAKLEIKCPCSKCRCRKRGNPEVVSMHLCKHGFMNNYYTWYVHGETSNNLARNFIGESFSSRFVKNESDAMYYEMLVDAMGMNSMRSQQLRSQIVR</sequence>
<organism evidence="2 3">
    <name type="scientific">Rubroshorea leprosula</name>
    <dbReference type="NCBI Taxonomy" id="152421"/>
    <lineage>
        <taxon>Eukaryota</taxon>
        <taxon>Viridiplantae</taxon>
        <taxon>Streptophyta</taxon>
        <taxon>Embryophyta</taxon>
        <taxon>Tracheophyta</taxon>
        <taxon>Spermatophyta</taxon>
        <taxon>Magnoliopsida</taxon>
        <taxon>eudicotyledons</taxon>
        <taxon>Gunneridae</taxon>
        <taxon>Pentapetalae</taxon>
        <taxon>rosids</taxon>
        <taxon>malvids</taxon>
        <taxon>Malvales</taxon>
        <taxon>Dipterocarpaceae</taxon>
        <taxon>Rubroshorea</taxon>
    </lineage>
</organism>
<protein>
    <recommendedName>
        <fullName evidence="1">Transposase-associated domain-containing protein</fullName>
    </recommendedName>
</protein>
<comment type="caution">
    <text evidence="2">The sequence shown here is derived from an EMBL/GenBank/DDBJ whole genome shotgun (WGS) entry which is preliminary data.</text>
</comment>
<dbReference type="EMBL" id="BPVZ01000107">
    <property type="protein sequence ID" value="GKV34715.1"/>
    <property type="molecule type" value="Genomic_DNA"/>
</dbReference>
<name>A0AAV5LBU7_9ROSI</name>
<dbReference type="Proteomes" id="UP001054252">
    <property type="component" value="Unassembled WGS sequence"/>
</dbReference>
<proteinExistence type="predicted"/>
<dbReference type="AlphaFoldDB" id="A0AAV5LBU7"/>
<gene>
    <name evidence="2" type="ORF">SLEP1_g43064</name>
</gene>
<dbReference type="InterPro" id="IPR029480">
    <property type="entry name" value="Transpos_assoc"/>
</dbReference>
<accession>A0AAV5LBU7</accession>
<evidence type="ECO:0000259" key="1">
    <source>
        <dbReference type="Pfam" id="PF13963"/>
    </source>
</evidence>